<dbReference type="EMBL" id="CP000544">
    <property type="protein sequence ID" value="ABM61534.1"/>
    <property type="molecule type" value="Genomic_DNA"/>
</dbReference>
<dbReference type="STRING" id="349124.Hhal_0756"/>
<gene>
    <name evidence="2" type="ordered locus">Hhal_0756</name>
</gene>
<sequence length="77" mass="9107">MIERGWVKLENFRRSGHKMGYAYKLTPSGLQERTRLAYEHLQRKRAEHERLMAEIEQLRAEVEEAEAELAERPAQPS</sequence>
<dbReference type="Proteomes" id="UP000000647">
    <property type="component" value="Chromosome"/>
</dbReference>
<dbReference type="KEGG" id="hha:Hhal_0756"/>
<organism evidence="2 3">
    <name type="scientific">Halorhodospira halophila (strain DSM 244 / SL1)</name>
    <name type="common">Ectothiorhodospira halophila (strain DSM 244 / SL1)</name>
    <dbReference type="NCBI Taxonomy" id="349124"/>
    <lineage>
        <taxon>Bacteria</taxon>
        <taxon>Pseudomonadati</taxon>
        <taxon>Pseudomonadota</taxon>
        <taxon>Gammaproteobacteria</taxon>
        <taxon>Chromatiales</taxon>
        <taxon>Ectothiorhodospiraceae</taxon>
        <taxon>Halorhodospira</taxon>
    </lineage>
</organism>
<reference evidence="2 3" key="2">
    <citation type="journal article" date="2013" name="Stand. Genomic Sci.">
        <title>Complete genome sequence of Halorhodospira halophila SL1.</title>
        <authorList>
            <person name="Challacombe J.F."/>
            <person name="Majid S."/>
            <person name="Deole R."/>
            <person name="Brettin T.S."/>
            <person name="Bruce D."/>
            <person name="Delano S.F."/>
            <person name="Detter J.C."/>
            <person name="Gleasner C.D."/>
            <person name="Han C.S."/>
            <person name="Misra M."/>
            <person name="Reitenga K.G."/>
            <person name="Mikhailova N."/>
            <person name="Woyke T."/>
            <person name="Pitluck S."/>
            <person name="Nolan M."/>
            <person name="Land M.L."/>
            <person name="Saunders E."/>
            <person name="Tapia R."/>
            <person name="Lapidus A."/>
            <person name="Ivanova N."/>
            <person name="Hoff W.D."/>
        </authorList>
    </citation>
    <scope>NUCLEOTIDE SEQUENCE [LARGE SCALE GENOMIC DNA]</scope>
    <source>
        <strain evidence="3">DSM 244 / SL1</strain>
    </source>
</reference>
<accession>A1WV22</accession>
<reference evidence="3" key="1">
    <citation type="submission" date="2006-12" db="EMBL/GenBank/DDBJ databases">
        <title>Complete sequence of Halorhodospira halophila SL1.</title>
        <authorList>
            <consortium name="US DOE Joint Genome Institute"/>
            <person name="Copeland A."/>
            <person name="Lucas S."/>
            <person name="Lapidus A."/>
            <person name="Barry K."/>
            <person name="Detter J.C."/>
            <person name="Glavina del Rio T."/>
            <person name="Hammon N."/>
            <person name="Israni S."/>
            <person name="Dalin E."/>
            <person name="Tice H."/>
            <person name="Pitluck S."/>
            <person name="Saunders E."/>
            <person name="Brettin T."/>
            <person name="Bruce D."/>
            <person name="Han C."/>
            <person name="Tapia R."/>
            <person name="Schmutz J."/>
            <person name="Larimer F."/>
            <person name="Land M."/>
            <person name="Hauser L."/>
            <person name="Kyrpides N."/>
            <person name="Mikhailova N."/>
            <person name="Hoff W."/>
            <person name="Richardson P."/>
        </authorList>
    </citation>
    <scope>NUCLEOTIDE SEQUENCE [LARGE SCALE GENOMIC DNA]</scope>
    <source>
        <strain evidence="3">DSM 244 / SL1</strain>
    </source>
</reference>
<evidence type="ECO:0000256" key="1">
    <source>
        <dbReference type="SAM" id="Coils"/>
    </source>
</evidence>
<dbReference type="AlphaFoldDB" id="A1WV22"/>
<evidence type="ECO:0000313" key="2">
    <source>
        <dbReference type="EMBL" id="ABM61534.1"/>
    </source>
</evidence>
<evidence type="ECO:0000313" key="3">
    <source>
        <dbReference type="Proteomes" id="UP000000647"/>
    </source>
</evidence>
<name>A1WV22_HALHL</name>
<protein>
    <submittedName>
        <fullName evidence="2">Transcriptional regulator (MarR family)</fullName>
    </submittedName>
</protein>
<proteinExistence type="predicted"/>
<feature type="coiled-coil region" evidence="1">
    <location>
        <begin position="38"/>
        <end position="75"/>
    </location>
</feature>
<dbReference type="eggNOG" id="COG1846">
    <property type="taxonomic scope" value="Bacteria"/>
</dbReference>
<keyword evidence="3" id="KW-1185">Reference proteome</keyword>
<keyword evidence="1" id="KW-0175">Coiled coil</keyword>
<dbReference type="HOGENOM" id="CLU_2633173_0_0_6"/>